<proteinExistence type="predicted"/>
<keyword evidence="2" id="KW-1185">Reference proteome</keyword>
<accession>A0A517VAY5</accession>
<gene>
    <name evidence="1" type="ORF">Pan161_18230</name>
</gene>
<evidence type="ECO:0000313" key="1">
    <source>
        <dbReference type="EMBL" id="QDT90173.1"/>
    </source>
</evidence>
<dbReference type="AlphaFoldDB" id="A0A517VAY5"/>
<sequence>MTTQPTVKQTGSNRTKEGHAVSGCRIVHVSVPESTFNHAKAQAYLSGISWSTFVELLLKNSKPITKSTCLKKKD</sequence>
<dbReference type="EMBL" id="CP036343">
    <property type="protein sequence ID" value="QDT90173.1"/>
    <property type="molecule type" value="Genomic_DNA"/>
</dbReference>
<name>A0A517VAY5_9PLAN</name>
<dbReference type="Proteomes" id="UP000316855">
    <property type="component" value="Chromosome"/>
</dbReference>
<evidence type="ECO:0000313" key="2">
    <source>
        <dbReference type="Proteomes" id="UP000316855"/>
    </source>
</evidence>
<protein>
    <submittedName>
        <fullName evidence="1">Uncharacterized protein</fullName>
    </submittedName>
</protein>
<organism evidence="1 2">
    <name type="scientific">Gimesia algae</name>
    <dbReference type="NCBI Taxonomy" id="2527971"/>
    <lineage>
        <taxon>Bacteria</taxon>
        <taxon>Pseudomonadati</taxon>
        <taxon>Planctomycetota</taxon>
        <taxon>Planctomycetia</taxon>
        <taxon>Planctomycetales</taxon>
        <taxon>Planctomycetaceae</taxon>
        <taxon>Gimesia</taxon>
    </lineage>
</organism>
<reference evidence="1 2" key="1">
    <citation type="submission" date="2019-02" db="EMBL/GenBank/DDBJ databases">
        <title>Deep-cultivation of Planctomycetes and their phenomic and genomic characterization uncovers novel biology.</title>
        <authorList>
            <person name="Wiegand S."/>
            <person name="Jogler M."/>
            <person name="Boedeker C."/>
            <person name="Pinto D."/>
            <person name="Vollmers J."/>
            <person name="Rivas-Marin E."/>
            <person name="Kohn T."/>
            <person name="Peeters S.H."/>
            <person name="Heuer A."/>
            <person name="Rast P."/>
            <person name="Oberbeckmann S."/>
            <person name="Bunk B."/>
            <person name="Jeske O."/>
            <person name="Meyerdierks A."/>
            <person name="Storesund J.E."/>
            <person name="Kallscheuer N."/>
            <person name="Luecker S."/>
            <person name="Lage O.M."/>
            <person name="Pohl T."/>
            <person name="Merkel B.J."/>
            <person name="Hornburger P."/>
            <person name="Mueller R.-W."/>
            <person name="Bruemmer F."/>
            <person name="Labrenz M."/>
            <person name="Spormann A.M."/>
            <person name="Op den Camp H."/>
            <person name="Overmann J."/>
            <person name="Amann R."/>
            <person name="Jetten M.S.M."/>
            <person name="Mascher T."/>
            <person name="Medema M.H."/>
            <person name="Devos D.P."/>
            <person name="Kaster A.-K."/>
            <person name="Ovreas L."/>
            <person name="Rohde M."/>
            <person name="Galperin M.Y."/>
            <person name="Jogler C."/>
        </authorList>
    </citation>
    <scope>NUCLEOTIDE SEQUENCE [LARGE SCALE GENOMIC DNA]</scope>
    <source>
        <strain evidence="1 2">Pan161</strain>
    </source>
</reference>
<dbReference type="KEGG" id="gax:Pan161_18230"/>